<keyword evidence="3" id="KW-1185">Reference proteome</keyword>
<feature type="transmembrane region" description="Helical" evidence="1">
    <location>
        <begin position="35"/>
        <end position="56"/>
    </location>
</feature>
<dbReference type="EMBL" id="JAULSY010000022">
    <property type="protein sequence ID" value="KAK0671272.1"/>
    <property type="molecule type" value="Genomic_DNA"/>
</dbReference>
<keyword evidence="1" id="KW-0812">Transmembrane</keyword>
<protein>
    <submittedName>
        <fullName evidence="2">Uncharacterized protein</fullName>
    </submittedName>
</protein>
<evidence type="ECO:0000256" key="1">
    <source>
        <dbReference type="SAM" id="Phobius"/>
    </source>
</evidence>
<dbReference type="AlphaFoldDB" id="A0AA39ZHR5"/>
<keyword evidence="1" id="KW-1133">Transmembrane helix</keyword>
<evidence type="ECO:0000313" key="3">
    <source>
        <dbReference type="Proteomes" id="UP001174997"/>
    </source>
</evidence>
<sequence>MYYLFRRRTSTLLIDHLFNPRISLTSTSARVNKSFGSIVILSVSIFLLLLLVGCLLERRDGVNSHRGWGSAVLLFFWLPTVLCFVSWLFCFGLEFLVLSTQLTGFVVFGSRLLLQNYES</sequence>
<dbReference type="Proteomes" id="UP001174997">
    <property type="component" value="Unassembled WGS sequence"/>
</dbReference>
<feature type="transmembrane region" description="Helical" evidence="1">
    <location>
        <begin position="68"/>
        <end position="89"/>
    </location>
</feature>
<proteinExistence type="predicted"/>
<gene>
    <name evidence="2" type="ORF">QBC41DRAFT_58151</name>
</gene>
<comment type="caution">
    <text evidence="2">The sequence shown here is derived from an EMBL/GenBank/DDBJ whole genome shotgun (WGS) entry which is preliminary data.</text>
</comment>
<accession>A0AA39ZHR5</accession>
<reference evidence="2" key="1">
    <citation type="submission" date="2023-06" db="EMBL/GenBank/DDBJ databases">
        <title>Genome-scale phylogeny and comparative genomics of the fungal order Sordariales.</title>
        <authorList>
            <consortium name="Lawrence Berkeley National Laboratory"/>
            <person name="Hensen N."/>
            <person name="Bonometti L."/>
            <person name="Westerberg I."/>
            <person name="Brannstrom I.O."/>
            <person name="Guillou S."/>
            <person name="Cros-Aarteil S."/>
            <person name="Calhoun S."/>
            <person name="Haridas S."/>
            <person name="Kuo A."/>
            <person name="Mondo S."/>
            <person name="Pangilinan J."/>
            <person name="Riley R."/>
            <person name="Labutti K."/>
            <person name="Andreopoulos B."/>
            <person name="Lipzen A."/>
            <person name="Chen C."/>
            <person name="Yanf M."/>
            <person name="Daum C."/>
            <person name="Ng V."/>
            <person name="Clum A."/>
            <person name="Steindorff A."/>
            <person name="Ohm R."/>
            <person name="Martin F."/>
            <person name="Silar P."/>
            <person name="Natvig D."/>
            <person name="Lalanne C."/>
            <person name="Gautier V."/>
            <person name="Ament-Velasquez S.L."/>
            <person name="Kruys A."/>
            <person name="Hutchinson M.I."/>
            <person name="Powell A.J."/>
            <person name="Barry K."/>
            <person name="Miller A.N."/>
            <person name="Grigoriev I.V."/>
            <person name="Debuchy R."/>
            <person name="Gladieux P."/>
            <person name="Thoren M.H."/>
            <person name="Johannesson H."/>
        </authorList>
    </citation>
    <scope>NUCLEOTIDE SEQUENCE</scope>
    <source>
        <strain evidence="2">CBS 307.81</strain>
    </source>
</reference>
<keyword evidence="1" id="KW-0472">Membrane</keyword>
<organism evidence="2 3">
    <name type="scientific">Cercophora samala</name>
    <dbReference type="NCBI Taxonomy" id="330535"/>
    <lineage>
        <taxon>Eukaryota</taxon>
        <taxon>Fungi</taxon>
        <taxon>Dikarya</taxon>
        <taxon>Ascomycota</taxon>
        <taxon>Pezizomycotina</taxon>
        <taxon>Sordariomycetes</taxon>
        <taxon>Sordariomycetidae</taxon>
        <taxon>Sordariales</taxon>
        <taxon>Lasiosphaeriaceae</taxon>
        <taxon>Cercophora</taxon>
    </lineage>
</organism>
<evidence type="ECO:0000313" key="2">
    <source>
        <dbReference type="EMBL" id="KAK0671272.1"/>
    </source>
</evidence>
<name>A0AA39ZHR5_9PEZI</name>